<organism evidence="1">
    <name type="scientific">Desulfitobacterium hafniense</name>
    <name type="common">Desulfitobacterium frappieri</name>
    <dbReference type="NCBI Taxonomy" id="49338"/>
    <lineage>
        <taxon>Bacteria</taxon>
        <taxon>Bacillati</taxon>
        <taxon>Bacillota</taxon>
        <taxon>Clostridia</taxon>
        <taxon>Eubacteriales</taxon>
        <taxon>Desulfitobacteriaceae</taxon>
        <taxon>Desulfitobacterium</taxon>
    </lineage>
</organism>
<gene>
    <name evidence="1" type="ORF">DPCES_3562</name>
</gene>
<evidence type="ECO:0000313" key="1">
    <source>
        <dbReference type="EMBL" id="CDX03448.1"/>
    </source>
</evidence>
<dbReference type="AlphaFoldDB" id="A0A098B3K7"/>
<name>A0A098B3K7_DESHA</name>
<dbReference type="PATRIC" id="fig|49338.4.peg.3826"/>
<protein>
    <submittedName>
        <fullName evidence="1">Uncharacterized protein</fullName>
    </submittedName>
</protein>
<reference evidence="1" key="1">
    <citation type="submission" date="2014-07" db="EMBL/GenBank/DDBJ databases">
        <authorList>
            <person name="Hornung V.Bastian."/>
        </authorList>
    </citation>
    <scope>NUCLEOTIDE SEQUENCE</scope>
    <source>
        <strain evidence="1">PCE-S</strain>
    </source>
</reference>
<proteinExistence type="predicted"/>
<accession>A0A098B3K7</accession>
<dbReference type="EMBL" id="LK996017">
    <property type="protein sequence ID" value="CDX03448.1"/>
    <property type="molecule type" value="Genomic_DNA"/>
</dbReference>
<sequence length="70" mass="8178">MRTCAYEGCRHEIKPGSPYCKYHARLIEIENNSPKWLNDMIQEMRDKMNSEKCVKASTAPGDHPVRIKRD</sequence>